<organism evidence="11 12">
    <name type="scientific">Taurinivorans muris</name>
    <dbReference type="NCBI Taxonomy" id="2787751"/>
    <lineage>
        <taxon>Bacteria</taxon>
        <taxon>Pseudomonadati</taxon>
        <taxon>Thermodesulfobacteriota</taxon>
        <taxon>Desulfovibrionia</taxon>
        <taxon>Desulfovibrionales</taxon>
        <taxon>Desulfovibrionaceae</taxon>
        <taxon>Taurinivorans</taxon>
    </lineage>
</organism>
<dbReference type="EMBL" id="CP065938">
    <property type="protein sequence ID" value="UWX06576.1"/>
    <property type="molecule type" value="Genomic_DNA"/>
</dbReference>
<evidence type="ECO:0000256" key="6">
    <source>
        <dbReference type="ARBA" id="ARBA00022692"/>
    </source>
</evidence>
<evidence type="ECO:0000256" key="3">
    <source>
        <dbReference type="ARBA" id="ARBA00008281"/>
    </source>
</evidence>
<comment type="similarity">
    <text evidence="3 10">Belongs to the FliL family.</text>
</comment>
<accession>A0ABY5Y524</accession>
<keyword evidence="4 10" id="KW-1003">Cell membrane</keyword>
<keyword evidence="11" id="KW-0282">Flagellum</keyword>
<evidence type="ECO:0000256" key="5">
    <source>
        <dbReference type="ARBA" id="ARBA00022500"/>
    </source>
</evidence>
<evidence type="ECO:0000256" key="7">
    <source>
        <dbReference type="ARBA" id="ARBA00022779"/>
    </source>
</evidence>
<dbReference type="PANTHER" id="PTHR35091">
    <property type="entry name" value="FLAGELLAR PROTEIN FLIL"/>
    <property type="match status" value="1"/>
</dbReference>
<comment type="function">
    <text evidence="1 10">Controls the rotational direction of flagella during chemotaxis.</text>
</comment>
<evidence type="ECO:0000313" key="12">
    <source>
        <dbReference type="Proteomes" id="UP001058120"/>
    </source>
</evidence>
<name>A0ABY5Y524_9BACT</name>
<evidence type="ECO:0000256" key="9">
    <source>
        <dbReference type="ARBA" id="ARBA00023136"/>
    </source>
</evidence>
<dbReference type="InterPro" id="IPR005503">
    <property type="entry name" value="FliL"/>
</dbReference>
<keyword evidence="12" id="KW-1185">Reference proteome</keyword>
<keyword evidence="5 10" id="KW-0145">Chemotaxis</keyword>
<proteinExistence type="inferred from homology"/>
<sequence length="190" mass="21476">MNMANEPTNQEQPKKKSKLKLIIILLILLLLILGGVATYWWLNLRVPEPVNTEIPQQTQTAEAPAEKPKEENSLVENVKNLREQIAPTKTLLNIVTIPTVTINLADKDSIRYLKVGFDIELSTKDAAEALEEQKARIRDSIIILLSSKTYSELSTTEGKLKVKNEISTRLNQILGVPRVVQIYFNEFVIN</sequence>
<evidence type="ECO:0000256" key="8">
    <source>
        <dbReference type="ARBA" id="ARBA00022989"/>
    </source>
</evidence>
<protein>
    <recommendedName>
        <fullName evidence="10">Flagellar protein FliL</fullName>
    </recommendedName>
</protein>
<evidence type="ECO:0000313" key="11">
    <source>
        <dbReference type="EMBL" id="UWX06576.1"/>
    </source>
</evidence>
<keyword evidence="7 10" id="KW-0283">Flagellar rotation</keyword>
<reference evidence="11" key="1">
    <citation type="submission" date="2020-12" db="EMBL/GenBank/DDBJ databases">
        <title>Taurinivorans muris gen. nov., sp. nov., fundamental and realized metabolic niche of a ubiquitous sulfidogenic bacterium in the murine intestine.</title>
        <authorList>
            <person name="Ye H."/>
            <person name="Hanson B.T."/>
            <person name="Loy A."/>
        </authorList>
    </citation>
    <scope>NUCLEOTIDE SEQUENCE</scope>
    <source>
        <strain evidence="11">LT0009</strain>
    </source>
</reference>
<keyword evidence="6 10" id="KW-0812">Transmembrane</keyword>
<evidence type="ECO:0000256" key="10">
    <source>
        <dbReference type="RuleBase" id="RU364125"/>
    </source>
</evidence>
<evidence type="ECO:0000256" key="2">
    <source>
        <dbReference type="ARBA" id="ARBA00004162"/>
    </source>
</evidence>
<evidence type="ECO:0000256" key="1">
    <source>
        <dbReference type="ARBA" id="ARBA00002254"/>
    </source>
</evidence>
<gene>
    <name evidence="11" type="ORF">JBF11_04530</name>
</gene>
<keyword evidence="11" id="KW-0966">Cell projection</keyword>
<evidence type="ECO:0000256" key="4">
    <source>
        <dbReference type="ARBA" id="ARBA00022475"/>
    </source>
</evidence>
<dbReference type="Pfam" id="PF03748">
    <property type="entry name" value="FliL"/>
    <property type="match status" value="1"/>
</dbReference>
<keyword evidence="9 10" id="KW-0472">Membrane</keyword>
<dbReference type="Proteomes" id="UP001058120">
    <property type="component" value="Chromosome"/>
</dbReference>
<feature type="transmembrane region" description="Helical" evidence="10">
    <location>
        <begin position="21"/>
        <end position="42"/>
    </location>
</feature>
<comment type="subcellular location">
    <subcellularLocation>
        <location evidence="2">Cell membrane</location>
        <topology evidence="2">Single-pass membrane protein</topology>
    </subcellularLocation>
</comment>
<dbReference type="PANTHER" id="PTHR35091:SF2">
    <property type="entry name" value="FLAGELLAR PROTEIN FLIL"/>
    <property type="match status" value="1"/>
</dbReference>
<keyword evidence="11" id="KW-0969">Cilium</keyword>
<keyword evidence="8 10" id="KW-1133">Transmembrane helix</keyword>